<dbReference type="Gene3D" id="3.30.70.100">
    <property type="match status" value="1"/>
</dbReference>
<sequence length="99" mass="11138">MAKGYWIVHVRVDDAEGYKRYVEANAAAFAKYEGRFLVRGGRFEMMAGEIAGDRHVVIEFKDFDTAVACYRSPEYQHALQVRGDAAKANVMVVEGYEPA</sequence>
<protein>
    <recommendedName>
        <fullName evidence="1">DUF1330 domain-containing protein</fullName>
    </recommendedName>
</protein>
<dbReference type="Proteomes" id="UP000017819">
    <property type="component" value="Unassembled WGS sequence"/>
</dbReference>
<dbReference type="InterPro" id="IPR011008">
    <property type="entry name" value="Dimeric_a/b-barrel"/>
</dbReference>
<evidence type="ECO:0000259" key="1">
    <source>
        <dbReference type="Pfam" id="PF07045"/>
    </source>
</evidence>
<evidence type="ECO:0000313" key="3">
    <source>
        <dbReference type="Proteomes" id="UP000017819"/>
    </source>
</evidence>
<dbReference type="OrthoDB" id="9806380at2"/>
<name>V4RLA1_9HYPH</name>
<dbReference type="InterPro" id="IPR010753">
    <property type="entry name" value="DUF1330"/>
</dbReference>
<dbReference type="PANTHER" id="PTHR41521">
    <property type="match status" value="1"/>
</dbReference>
<keyword evidence="3" id="KW-1185">Reference proteome</keyword>
<dbReference type="SUPFAM" id="SSF54909">
    <property type="entry name" value="Dimeric alpha+beta barrel"/>
    <property type="match status" value="1"/>
</dbReference>
<evidence type="ECO:0000313" key="2">
    <source>
        <dbReference type="EMBL" id="ESR26084.1"/>
    </source>
</evidence>
<feature type="domain" description="DUF1330" evidence="1">
    <location>
        <begin position="3"/>
        <end position="96"/>
    </location>
</feature>
<dbReference type="AlphaFoldDB" id="V4RLA1"/>
<dbReference type="EMBL" id="AWXZ01000017">
    <property type="protein sequence ID" value="ESR26084.1"/>
    <property type="molecule type" value="Genomic_DNA"/>
</dbReference>
<gene>
    <name evidence="2" type="ORF">N177_1419</name>
</gene>
<dbReference type="Pfam" id="PF07045">
    <property type="entry name" value="DUF1330"/>
    <property type="match status" value="1"/>
</dbReference>
<comment type="caution">
    <text evidence="2">The sequence shown here is derived from an EMBL/GenBank/DDBJ whole genome shotgun (WGS) entry which is preliminary data.</text>
</comment>
<dbReference type="eggNOG" id="COG5470">
    <property type="taxonomic scope" value="Bacteria"/>
</dbReference>
<dbReference type="STRING" id="631454.N177_1419"/>
<reference evidence="2 3" key="1">
    <citation type="journal article" date="2014" name="Genome Announc.">
        <title>Draft Genome Sequence of Lutibaculum baratangense Strain AMV1T, Isolated from a Mud Volcano in Andamans, India.</title>
        <authorList>
            <person name="Singh A."/>
            <person name="Sreenivas A."/>
            <person name="Sathyanarayana Reddy G."/>
            <person name="Pinnaka A.K."/>
            <person name="Shivaji S."/>
        </authorList>
    </citation>
    <scope>NUCLEOTIDE SEQUENCE [LARGE SCALE GENOMIC DNA]</scope>
    <source>
        <strain evidence="2 3">AMV1</strain>
    </source>
</reference>
<proteinExistence type="predicted"/>
<dbReference type="PANTHER" id="PTHR41521:SF4">
    <property type="entry name" value="BLR0684 PROTEIN"/>
    <property type="match status" value="1"/>
</dbReference>
<organism evidence="2 3">
    <name type="scientific">Lutibaculum baratangense AMV1</name>
    <dbReference type="NCBI Taxonomy" id="631454"/>
    <lineage>
        <taxon>Bacteria</taxon>
        <taxon>Pseudomonadati</taxon>
        <taxon>Pseudomonadota</taxon>
        <taxon>Alphaproteobacteria</taxon>
        <taxon>Hyphomicrobiales</taxon>
        <taxon>Tepidamorphaceae</taxon>
        <taxon>Lutibaculum</taxon>
    </lineage>
</organism>
<dbReference type="RefSeq" id="WP_023431564.1">
    <property type="nucleotide sequence ID" value="NZ_AWXZ01000017.1"/>
</dbReference>
<accession>V4RLA1</accession>